<dbReference type="AlphaFoldDB" id="K2G329"/>
<dbReference type="EMBL" id="AMFJ01000305">
    <property type="protein sequence ID" value="EKE28672.1"/>
    <property type="molecule type" value="Genomic_DNA"/>
</dbReference>
<gene>
    <name evidence="1" type="ORF">ACD_3C00031G0001</name>
</gene>
<organism evidence="1">
    <name type="scientific">uncultured bacterium</name>
    <name type="common">gcode 4</name>
    <dbReference type="NCBI Taxonomy" id="1234023"/>
    <lineage>
        <taxon>Bacteria</taxon>
        <taxon>environmental samples</taxon>
    </lineage>
</organism>
<accession>K2G329</accession>
<protein>
    <submittedName>
        <fullName evidence="1">Uncharacterized protein</fullName>
    </submittedName>
</protein>
<proteinExistence type="predicted"/>
<comment type="caution">
    <text evidence="1">The sequence shown here is derived from an EMBL/GenBank/DDBJ whole genome shotgun (WGS) entry which is preliminary data.</text>
</comment>
<evidence type="ECO:0000313" key="1">
    <source>
        <dbReference type="EMBL" id="EKE28672.1"/>
    </source>
</evidence>
<name>K2G329_9BACT</name>
<sequence>MTAAEGPSFSIIKKQNEKIDTVALIAFKVIEDFMLRYWVVDKNSHEILFWLILSELPNDELSSHYVMVWNDSFKQRMEFTDRFIKKYRTFLIANKINTEPYAHFKWIEKEFRYTINNENSWIEKLLHGVFNEEITNPDKYRYFYKEIWTYMKTDGTSSEIVRLRMDPRVKQWMETWATNYNLRMDDLNDTLLEVKKSFDDTEVTAWADIAYDYFWQTRKEIRDLYEILINIYFEWTTDYQKHWIIKNIVIKEFANNEKLIKEEIRKRWVANYAMTGFLKKYMKVFEERWIKPAFYDNFATEKAAFENTSEYSGDFQYYSRGQVEYMWVFVTDEWDKYLIGKIKLNGKHYICCMKEDWKSTYELNAFRAKKIAEEFLARSKEK</sequence>
<reference evidence="1" key="1">
    <citation type="journal article" date="2012" name="Science">
        <title>Fermentation, hydrogen, and sulfur metabolism in multiple uncultivated bacterial phyla.</title>
        <authorList>
            <person name="Wrighton K.C."/>
            <person name="Thomas B.C."/>
            <person name="Sharon I."/>
            <person name="Miller C.S."/>
            <person name="Castelle C.J."/>
            <person name="VerBerkmoes N.C."/>
            <person name="Wilkins M.J."/>
            <person name="Hettich R.L."/>
            <person name="Lipton M.S."/>
            <person name="Williams K.H."/>
            <person name="Long P.E."/>
            <person name="Banfield J.F."/>
        </authorList>
    </citation>
    <scope>NUCLEOTIDE SEQUENCE [LARGE SCALE GENOMIC DNA]</scope>
</reference>